<comment type="caution">
    <text evidence="3">The sequence shown here is derived from an EMBL/GenBank/DDBJ whole genome shotgun (WGS) entry which is preliminary data.</text>
</comment>
<keyword evidence="1" id="KW-0812">Transmembrane</keyword>
<feature type="transmembrane region" description="Helical" evidence="1">
    <location>
        <begin position="175"/>
        <end position="194"/>
    </location>
</feature>
<evidence type="ECO:0000313" key="3">
    <source>
        <dbReference type="EMBL" id="OBS10531.1"/>
    </source>
</evidence>
<accession>A0A1A6C7J2</accession>
<reference evidence="3 4" key="1">
    <citation type="journal article" date="2014" name="Genome Announc.">
        <title>Draft Genome Sequence of the Iron-Oxidizing, Acidophilic, and Halotolerant 'Thiobacillus prosperus' Type Strain DSM 5130.</title>
        <authorList>
            <person name="Ossandon F.J."/>
            <person name="Cardenas J.P."/>
            <person name="Corbett M."/>
            <person name="Quatrini R."/>
            <person name="Holmes D.S."/>
            <person name="Watkin E."/>
        </authorList>
    </citation>
    <scope>NUCLEOTIDE SEQUENCE [LARGE SCALE GENOMIC DNA]</scope>
    <source>
        <strain evidence="3 4">DSM 5130</strain>
    </source>
</reference>
<dbReference type="OrthoDB" id="9813718at2"/>
<keyword evidence="4" id="KW-1185">Reference proteome</keyword>
<dbReference type="Proteomes" id="UP000029273">
    <property type="component" value="Unassembled WGS sequence"/>
</dbReference>
<feature type="transmembrane region" description="Helical" evidence="1">
    <location>
        <begin position="93"/>
        <end position="126"/>
    </location>
</feature>
<feature type="transmembrane region" description="Helical" evidence="1">
    <location>
        <begin position="63"/>
        <end position="81"/>
    </location>
</feature>
<evidence type="ECO:0000313" key="4">
    <source>
        <dbReference type="Proteomes" id="UP000029273"/>
    </source>
</evidence>
<feature type="transmembrane region" description="Helical" evidence="1">
    <location>
        <begin position="396"/>
        <end position="417"/>
    </location>
</feature>
<dbReference type="InterPro" id="IPR025105">
    <property type="entry name" value="DUF4010"/>
</dbReference>
<dbReference type="AlphaFoldDB" id="A0A1A6C7J2"/>
<feature type="transmembrane region" description="Helical" evidence="1">
    <location>
        <begin position="146"/>
        <end position="163"/>
    </location>
</feature>
<dbReference type="PANTHER" id="PTHR39084:SF1">
    <property type="entry name" value="DUF4010 DOMAIN-CONTAINING PROTEIN"/>
    <property type="match status" value="1"/>
</dbReference>
<feature type="transmembrane region" description="Helical" evidence="1">
    <location>
        <begin position="367"/>
        <end position="390"/>
    </location>
</feature>
<protein>
    <recommendedName>
        <fullName evidence="2">DUF4010 domain-containing protein</fullName>
    </recommendedName>
</protein>
<dbReference type="Pfam" id="PF13194">
    <property type="entry name" value="DUF4010"/>
    <property type="match status" value="1"/>
</dbReference>
<feature type="transmembrane region" description="Helical" evidence="1">
    <location>
        <begin position="238"/>
        <end position="261"/>
    </location>
</feature>
<feature type="transmembrane region" description="Helical" evidence="1">
    <location>
        <begin position="336"/>
        <end position="360"/>
    </location>
</feature>
<feature type="transmembrane region" description="Helical" evidence="1">
    <location>
        <begin position="267"/>
        <end position="288"/>
    </location>
</feature>
<feature type="transmembrane region" description="Helical" evidence="1">
    <location>
        <begin position="309"/>
        <end position="330"/>
    </location>
</feature>
<dbReference type="EMBL" id="JQSG02000001">
    <property type="protein sequence ID" value="OBS10531.1"/>
    <property type="molecule type" value="Genomic_DNA"/>
</dbReference>
<dbReference type="RefSeq" id="WP_038087119.1">
    <property type="nucleotide sequence ID" value="NZ_JQSG02000001.1"/>
</dbReference>
<feature type="transmembrane region" description="Helical" evidence="1">
    <location>
        <begin position="6"/>
        <end position="26"/>
    </location>
</feature>
<feature type="domain" description="DUF4010" evidence="2">
    <location>
        <begin position="184"/>
        <end position="391"/>
    </location>
</feature>
<evidence type="ECO:0000259" key="2">
    <source>
        <dbReference type="Pfam" id="PF13194"/>
    </source>
</evidence>
<keyword evidence="1" id="KW-1133">Transmembrane helix</keyword>
<dbReference type="PANTHER" id="PTHR39084">
    <property type="entry name" value="MEMBRANE PROTEIN-RELATED"/>
    <property type="match status" value="1"/>
</dbReference>
<gene>
    <name evidence="3" type="ORF">Thpro_020247</name>
</gene>
<sequence>MPNPALLSPLLVAFVATTLFGFVIGLELHSYRRAGGQDLGFGTTRTFTLLAVLGFALTLLDPSLHLFGFGLIVVAALLALNYHTRLRAGQQSLLATLIALLVFLIGPLSLHQPMWLLILYVVVILLLLGEKPGIRRFSDAFRSSEAATLAKFLIMAGLILPLLPERQIAPFLSVTYYQLWLAVIVVSGISYLSYFAQTYFFPARGALLTGVLGGLYSSTAATVVLGRQARESAGDVHTLAAAIVLATAMMYLRLFSLILILGHEGVAWRLVTPFGLLLAGSIGLAWGMRRKSADGAESPAQTLRHPLEFSTAVLFAFLFVLFAALTHWVIGHYGAAGLHALSFAVGFTDIDPFILSLLAGRFHVDQAGLAAAVIVASGSNNLLKGLYALALSRNRHILPAATWLFASCLLSLAYVFWHGG</sequence>
<name>A0A1A6C7J2_9GAMM</name>
<evidence type="ECO:0000256" key="1">
    <source>
        <dbReference type="SAM" id="Phobius"/>
    </source>
</evidence>
<feature type="transmembrane region" description="Helical" evidence="1">
    <location>
        <begin position="206"/>
        <end position="226"/>
    </location>
</feature>
<organism evidence="3 4">
    <name type="scientific">Acidihalobacter prosperus</name>
    <dbReference type="NCBI Taxonomy" id="160660"/>
    <lineage>
        <taxon>Bacteria</taxon>
        <taxon>Pseudomonadati</taxon>
        <taxon>Pseudomonadota</taxon>
        <taxon>Gammaproteobacteria</taxon>
        <taxon>Chromatiales</taxon>
        <taxon>Ectothiorhodospiraceae</taxon>
        <taxon>Acidihalobacter</taxon>
    </lineage>
</organism>
<keyword evidence="1" id="KW-0472">Membrane</keyword>
<dbReference type="STRING" id="160660.BJI67_08835"/>
<proteinExistence type="predicted"/>
<feature type="transmembrane region" description="Helical" evidence="1">
    <location>
        <begin position="38"/>
        <end position="57"/>
    </location>
</feature>